<dbReference type="SUPFAM" id="SSF56784">
    <property type="entry name" value="HAD-like"/>
    <property type="match status" value="1"/>
</dbReference>
<dbReference type="AlphaFoldDB" id="A0A2M8ELY2"/>
<evidence type="ECO:0000313" key="1">
    <source>
        <dbReference type="EMBL" id="PJC23743.1"/>
    </source>
</evidence>
<reference evidence="2" key="1">
    <citation type="submission" date="2017-09" db="EMBL/GenBank/DDBJ databases">
        <title>Depth-based differentiation of microbial function through sediment-hosted aquifers and enrichment of novel symbionts in the deep terrestrial subsurface.</title>
        <authorList>
            <person name="Probst A.J."/>
            <person name="Ladd B."/>
            <person name="Jarett J.K."/>
            <person name="Geller-Mcgrath D.E."/>
            <person name="Sieber C.M.K."/>
            <person name="Emerson J.B."/>
            <person name="Anantharaman K."/>
            <person name="Thomas B.C."/>
            <person name="Malmstrom R."/>
            <person name="Stieglmeier M."/>
            <person name="Klingl A."/>
            <person name="Woyke T."/>
            <person name="Ryan C.M."/>
            <person name="Banfield J.F."/>
        </authorList>
    </citation>
    <scope>NUCLEOTIDE SEQUENCE [LARGE SCALE GENOMIC DNA]</scope>
</reference>
<gene>
    <name evidence="1" type="ORF">CO058_01970</name>
</gene>
<evidence type="ECO:0000313" key="2">
    <source>
        <dbReference type="Proteomes" id="UP000229756"/>
    </source>
</evidence>
<accession>A0A2M8ELY2</accession>
<organism evidence="1 2">
    <name type="scientific">candidate division WWE3 bacterium CG_4_9_14_0_2_um_filter_35_11</name>
    <dbReference type="NCBI Taxonomy" id="1975077"/>
    <lineage>
        <taxon>Bacteria</taxon>
        <taxon>Katanobacteria</taxon>
    </lineage>
</organism>
<name>A0A2M8ELY2_UNCKA</name>
<dbReference type="EMBL" id="PFSJ01000015">
    <property type="protein sequence ID" value="PJC23743.1"/>
    <property type="molecule type" value="Genomic_DNA"/>
</dbReference>
<evidence type="ECO:0008006" key="3">
    <source>
        <dbReference type="Google" id="ProtNLM"/>
    </source>
</evidence>
<dbReference type="InterPro" id="IPR023214">
    <property type="entry name" value="HAD_sf"/>
</dbReference>
<protein>
    <recommendedName>
        <fullName evidence="3">FCP1 homology domain-containing protein</fullName>
    </recommendedName>
</protein>
<sequence>MKKITLLFDIDDTLVHENINCFKKTKITGALEGLSSDYKLGLFSQGFCNIQILKLKVANLYHFFSKDIIFISHNKLKKLNDIFFAHPNIIIIDNSKAVQKIANKLNIKFVLVSSRTTKDELVKQINEISKYP</sequence>
<comment type="caution">
    <text evidence="1">The sequence shown here is derived from an EMBL/GenBank/DDBJ whole genome shotgun (WGS) entry which is preliminary data.</text>
</comment>
<proteinExistence type="predicted"/>
<dbReference type="InterPro" id="IPR036412">
    <property type="entry name" value="HAD-like_sf"/>
</dbReference>
<dbReference type="Gene3D" id="3.40.50.1000">
    <property type="entry name" value="HAD superfamily/HAD-like"/>
    <property type="match status" value="1"/>
</dbReference>
<dbReference type="Proteomes" id="UP000229756">
    <property type="component" value="Unassembled WGS sequence"/>
</dbReference>